<keyword evidence="4 7" id="KW-0812">Transmembrane</keyword>
<dbReference type="InterPro" id="IPR018629">
    <property type="entry name" value="XK-rel"/>
</dbReference>
<keyword evidence="3" id="KW-1003">Cell membrane</keyword>
<feature type="transmembrane region" description="Helical" evidence="7">
    <location>
        <begin position="210"/>
        <end position="230"/>
    </location>
</feature>
<evidence type="ECO:0000256" key="1">
    <source>
        <dbReference type="ARBA" id="ARBA00004651"/>
    </source>
</evidence>
<name>A0AAV2SCB0_MEGNR</name>
<dbReference type="InterPro" id="IPR050895">
    <property type="entry name" value="XK-related_scramblase"/>
</dbReference>
<feature type="transmembrane region" description="Helical" evidence="7">
    <location>
        <begin position="183"/>
        <end position="204"/>
    </location>
</feature>
<dbReference type="EMBL" id="CAXKWB010053695">
    <property type="protein sequence ID" value="CAL4174669.1"/>
    <property type="molecule type" value="Genomic_DNA"/>
</dbReference>
<evidence type="ECO:0000256" key="7">
    <source>
        <dbReference type="RuleBase" id="RU910716"/>
    </source>
</evidence>
<keyword evidence="9" id="KW-1185">Reference proteome</keyword>
<comment type="caution">
    <text evidence="8">The sequence shown here is derived from an EMBL/GenBank/DDBJ whole genome shotgun (WGS) entry which is preliminary data.</text>
</comment>
<gene>
    <name evidence="8" type="ORF">MNOR_LOCUS34556</name>
</gene>
<evidence type="ECO:0000256" key="4">
    <source>
        <dbReference type="ARBA" id="ARBA00022692"/>
    </source>
</evidence>
<sequence length="294" mass="31341">MDVLFGILVYILDVTTDVIVSYEHFMAGHPIWGGCTAAFIALPLLLGNGVVITVAIKGKVEYSRMSLLLRVLVVCGGIVCPPLIPLGYLVSSLVTAVRKYPGITTYYTSKATGGTALLKLFEAVFEALPQASFQMYIVGQGLVGIGDAPGTCQYIAIVTSLVSLAWSIVNYKLVDATISTKAALFTSVLMITSSRLLVATILSMHTKGFFWLPLACELALYITALITALITCRYCYLPKTVLLVILVTGTTINISCGIIGVCLSVPQAFAITAMSVAAATPVIVGSCFWYLNKN</sequence>
<proteinExistence type="inferred from homology"/>
<evidence type="ECO:0000313" key="9">
    <source>
        <dbReference type="Proteomes" id="UP001497623"/>
    </source>
</evidence>
<evidence type="ECO:0000313" key="8">
    <source>
        <dbReference type="EMBL" id="CAL4174669.1"/>
    </source>
</evidence>
<organism evidence="8 9">
    <name type="scientific">Meganyctiphanes norvegica</name>
    <name type="common">Northern krill</name>
    <name type="synonym">Thysanopoda norvegica</name>
    <dbReference type="NCBI Taxonomy" id="48144"/>
    <lineage>
        <taxon>Eukaryota</taxon>
        <taxon>Metazoa</taxon>
        <taxon>Ecdysozoa</taxon>
        <taxon>Arthropoda</taxon>
        <taxon>Crustacea</taxon>
        <taxon>Multicrustacea</taxon>
        <taxon>Malacostraca</taxon>
        <taxon>Eumalacostraca</taxon>
        <taxon>Eucarida</taxon>
        <taxon>Euphausiacea</taxon>
        <taxon>Euphausiidae</taxon>
        <taxon>Meganyctiphanes</taxon>
    </lineage>
</organism>
<feature type="transmembrane region" description="Helical" evidence="7">
    <location>
        <begin position="67"/>
        <end position="90"/>
    </location>
</feature>
<keyword evidence="5 7" id="KW-1133">Transmembrane helix</keyword>
<keyword evidence="6 7" id="KW-0472">Membrane</keyword>
<dbReference type="GO" id="GO:0005886">
    <property type="term" value="C:plasma membrane"/>
    <property type="evidence" value="ECO:0007669"/>
    <property type="project" value="UniProtKB-SubCell"/>
</dbReference>
<dbReference type="GO" id="GO:0070782">
    <property type="term" value="P:phosphatidylserine exposure on apoptotic cell surface"/>
    <property type="evidence" value="ECO:0007669"/>
    <property type="project" value="TreeGrafter"/>
</dbReference>
<dbReference type="PANTHER" id="PTHR16024:SF10">
    <property type="entry name" value="XK-RELATED PROTEIN"/>
    <property type="match status" value="1"/>
</dbReference>
<feature type="transmembrane region" description="Helical" evidence="7">
    <location>
        <begin position="31"/>
        <end position="55"/>
    </location>
</feature>
<dbReference type="GO" id="GO:1902742">
    <property type="term" value="P:apoptotic process involved in development"/>
    <property type="evidence" value="ECO:0007669"/>
    <property type="project" value="TreeGrafter"/>
</dbReference>
<dbReference type="GO" id="GO:0043652">
    <property type="term" value="P:engulfment of apoptotic cell"/>
    <property type="evidence" value="ECO:0007669"/>
    <property type="project" value="TreeGrafter"/>
</dbReference>
<comment type="similarity">
    <text evidence="2 7">Belongs to the XK family.</text>
</comment>
<dbReference type="PANTHER" id="PTHR16024">
    <property type="entry name" value="XK-RELATED PROTEIN"/>
    <property type="match status" value="1"/>
</dbReference>
<protein>
    <recommendedName>
        <fullName evidence="7">XK-related protein</fullName>
    </recommendedName>
</protein>
<reference evidence="8 9" key="1">
    <citation type="submission" date="2024-05" db="EMBL/GenBank/DDBJ databases">
        <authorList>
            <person name="Wallberg A."/>
        </authorList>
    </citation>
    <scope>NUCLEOTIDE SEQUENCE [LARGE SCALE GENOMIC DNA]</scope>
</reference>
<dbReference type="Pfam" id="PF09815">
    <property type="entry name" value="XK-related"/>
    <property type="match status" value="1"/>
</dbReference>
<accession>A0AAV2SCB0</accession>
<evidence type="ECO:0000256" key="5">
    <source>
        <dbReference type="ARBA" id="ARBA00022989"/>
    </source>
</evidence>
<evidence type="ECO:0000256" key="6">
    <source>
        <dbReference type="ARBA" id="ARBA00023136"/>
    </source>
</evidence>
<dbReference type="AlphaFoldDB" id="A0AAV2SCB0"/>
<feature type="transmembrane region" description="Helical" evidence="7">
    <location>
        <begin position="242"/>
        <end position="263"/>
    </location>
</feature>
<feature type="transmembrane region" description="Helical" evidence="7">
    <location>
        <begin position="154"/>
        <end position="171"/>
    </location>
</feature>
<comment type="subcellular location">
    <subcellularLocation>
        <location evidence="1">Cell membrane</location>
        <topology evidence="1">Multi-pass membrane protein</topology>
    </subcellularLocation>
    <subcellularLocation>
        <location evidence="7">Membrane</location>
        <topology evidence="7">Multi-pass membrane protein</topology>
    </subcellularLocation>
</comment>
<evidence type="ECO:0000256" key="2">
    <source>
        <dbReference type="ARBA" id="ARBA00008789"/>
    </source>
</evidence>
<dbReference type="Proteomes" id="UP001497623">
    <property type="component" value="Unassembled WGS sequence"/>
</dbReference>
<feature type="transmembrane region" description="Helical" evidence="7">
    <location>
        <begin position="269"/>
        <end position="291"/>
    </location>
</feature>
<evidence type="ECO:0000256" key="3">
    <source>
        <dbReference type="ARBA" id="ARBA00022475"/>
    </source>
</evidence>